<comment type="caution">
    <text evidence="1">The sequence shown here is derived from an EMBL/GenBank/DDBJ whole genome shotgun (WGS) entry which is preliminary data.</text>
</comment>
<reference evidence="1 2" key="1">
    <citation type="submission" date="2019-06" db="EMBL/GenBank/DDBJ databases">
        <title>Whole genome shotgun sequence of Zoogloea ramigera NBRC 15342.</title>
        <authorList>
            <person name="Hosoyama A."/>
            <person name="Uohara A."/>
            <person name="Ohji S."/>
            <person name="Ichikawa N."/>
        </authorList>
    </citation>
    <scope>NUCLEOTIDE SEQUENCE [LARGE SCALE GENOMIC DNA]</scope>
    <source>
        <strain evidence="1 2">NBRC 15342</strain>
    </source>
</reference>
<protein>
    <submittedName>
        <fullName evidence="1">Uncharacterized protein</fullName>
    </submittedName>
</protein>
<dbReference type="EMBL" id="BJNV01000008">
    <property type="protein sequence ID" value="GEC94627.1"/>
    <property type="molecule type" value="Genomic_DNA"/>
</dbReference>
<dbReference type="Proteomes" id="UP000318422">
    <property type="component" value="Unassembled WGS sequence"/>
</dbReference>
<gene>
    <name evidence="1" type="ORF">ZRA01_07000</name>
</gene>
<evidence type="ECO:0000313" key="2">
    <source>
        <dbReference type="Proteomes" id="UP000318422"/>
    </source>
</evidence>
<accession>A0A4Y4CUD7</accession>
<proteinExistence type="predicted"/>
<evidence type="ECO:0000313" key="1">
    <source>
        <dbReference type="EMBL" id="GEC94627.1"/>
    </source>
</evidence>
<organism evidence="1 2">
    <name type="scientific">Zoogloea ramigera</name>
    <dbReference type="NCBI Taxonomy" id="350"/>
    <lineage>
        <taxon>Bacteria</taxon>
        <taxon>Pseudomonadati</taxon>
        <taxon>Pseudomonadota</taxon>
        <taxon>Betaproteobacteria</taxon>
        <taxon>Rhodocyclales</taxon>
        <taxon>Zoogloeaceae</taxon>
        <taxon>Zoogloea</taxon>
    </lineage>
</organism>
<keyword evidence="2" id="KW-1185">Reference proteome</keyword>
<name>A0A4Y4CUD7_ZOORA</name>
<sequence>MAVRLVPDLIDLHGHQTARALRRLADRAEQGELLGVALVALQPGRRHELQVVGVYERAPELAHYGVSQLLDALLYPG</sequence>
<dbReference type="AlphaFoldDB" id="A0A4Y4CUD7"/>